<feature type="coiled-coil region" evidence="1">
    <location>
        <begin position="113"/>
        <end position="140"/>
    </location>
</feature>
<sequence>MDAKRKAEDRADEDWAGTFKRARTLVDHWQSHQLAAPPLRLPPLECDTALGKITYSGTGLILNSVPFERNISEFFEVTKGRQNASIYPRKPQHDNKWWNAQCALRGLITTGKNKVLRKRLKDAQANHSDMTHELRVLEAKLDEEFRIKNAEAHENLWEGLTSDQAKALENPERFINETYLHEDHPPDHVVVLEGDPSDELTAASERLGLVCEAVKTLPVDASHWRKQRWTVVGRSRPVLEKIQEIHDKNLLGRASAAAAKEDIVAQQHHAQVLIAAANDPAADWDVSGTWVLDCPSHPNNRGDGDRLKDQCQIIIVFDDSSRMWAYFDFIVANGVFRFGQLGEVLALEIHSDDSGDEESDDGYYLPDNGPPMGLNPSKRLKPIADSAETNNQYPHVRPSSSNTTWNFQWRGSDGDLGGELNTDFDYQHGCISFGDPSGTILSGLYNSHYTGEIEFTGRKISASTTRAIHVDTTVGLWPSEDVVQGPPYDWAGVGSERYGLSQREDEVSAWGLAYKWAYSDKHAWAAATGDAEYYGD</sequence>
<keyword evidence="1" id="KW-0175">Coiled coil</keyword>
<gene>
    <name evidence="2" type="ORF">FIBSPDRAFT_874954</name>
</gene>
<dbReference type="AlphaFoldDB" id="A0A165WVL1"/>
<dbReference type="OrthoDB" id="4630416at2759"/>
<name>A0A165WVL1_9AGAM</name>
<accession>A0A165WVL1</accession>
<organism evidence="2">
    <name type="scientific">Athelia psychrophila</name>
    <dbReference type="NCBI Taxonomy" id="1759441"/>
    <lineage>
        <taxon>Eukaryota</taxon>
        <taxon>Fungi</taxon>
        <taxon>Dikarya</taxon>
        <taxon>Basidiomycota</taxon>
        <taxon>Agaricomycotina</taxon>
        <taxon>Agaricomycetes</taxon>
        <taxon>Agaricomycetidae</taxon>
        <taxon>Atheliales</taxon>
        <taxon>Atheliaceae</taxon>
        <taxon>Athelia</taxon>
    </lineage>
</organism>
<evidence type="ECO:0000313" key="2">
    <source>
        <dbReference type="EMBL" id="KZP07950.1"/>
    </source>
</evidence>
<dbReference type="EMBL" id="KV417735">
    <property type="protein sequence ID" value="KZP07950.1"/>
    <property type="molecule type" value="Genomic_DNA"/>
</dbReference>
<proteinExistence type="predicted"/>
<evidence type="ECO:0000256" key="1">
    <source>
        <dbReference type="SAM" id="Coils"/>
    </source>
</evidence>
<reference evidence="2" key="1">
    <citation type="journal article" date="2016" name="Mol. Biol. Evol.">
        <title>Comparative Genomics of Early-Diverging Mushroom-Forming Fungi Provides Insights into the Origins of Lignocellulose Decay Capabilities.</title>
        <authorList>
            <person name="Nagy L.G."/>
            <person name="Riley R."/>
            <person name="Tritt A."/>
            <person name="Adam C."/>
            <person name="Daum C."/>
            <person name="Floudas D."/>
            <person name="Sun H."/>
            <person name="Yadav J.S."/>
            <person name="Pangilinan J."/>
            <person name="Larsson K.H."/>
            <person name="Matsuura K."/>
            <person name="Barry K."/>
            <person name="Labutti K."/>
            <person name="Kuo R."/>
            <person name="Ohm R.A."/>
            <person name="Bhattacharya S.S."/>
            <person name="Shirouzu T."/>
            <person name="Yoshinaga Y."/>
            <person name="Martin F.M."/>
            <person name="Grigoriev I.V."/>
            <person name="Hibbett D.S."/>
        </authorList>
    </citation>
    <scope>NUCLEOTIDE SEQUENCE [LARGE SCALE GENOMIC DNA]</scope>
    <source>
        <strain evidence="2">CBS 109695</strain>
    </source>
</reference>
<protein>
    <submittedName>
        <fullName evidence="2">Uncharacterized protein</fullName>
    </submittedName>
</protein>